<dbReference type="InterPro" id="IPR034660">
    <property type="entry name" value="DinB/YfiT-like"/>
</dbReference>
<organism evidence="1 2">
    <name type="scientific">Moelleriella libera RCEF 2490</name>
    <dbReference type="NCBI Taxonomy" id="1081109"/>
    <lineage>
        <taxon>Eukaryota</taxon>
        <taxon>Fungi</taxon>
        <taxon>Dikarya</taxon>
        <taxon>Ascomycota</taxon>
        <taxon>Pezizomycotina</taxon>
        <taxon>Sordariomycetes</taxon>
        <taxon>Hypocreomycetidae</taxon>
        <taxon>Hypocreales</taxon>
        <taxon>Clavicipitaceae</taxon>
        <taxon>Moelleriella</taxon>
    </lineage>
</organism>
<evidence type="ECO:0000313" key="2">
    <source>
        <dbReference type="Proteomes" id="UP000078544"/>
    </source>
</evidence>
<dbReference type="AlphaFoldDB" id="A0A167ZCX1"/>
<dbReference type="PANTHER" id="PTHR36922">
    <property type="entry name" value="BLL2446 PROTEIN"/>
    <property type="match status" value="1"/>
</dbReference>
<dbReference type="InterPro" id="IPR018531">
    <property type="entry name" value="DUF1993"/>
</dbReference>
<sequence length="175" mass="19698">MADYTLYDATVPLLKDILSGLEGILKKGEQTPNAASLPEARIFDDMKPLNFQVIFVTDLCLKWVARATGVDPPTVDRDVNTFAGFYKLIEQARESLDKADKDTINKRVNETVIIGLGPGKDGKMLLRNYWSGYVAPNVFFHVTTAYNIMRKEGIPLGKMDYLSYFIEKHTEIITS</sequence>
<dbReference type="Pfam" id="PF09351">
    <property type="entry name" value="DUF1993"/>
    <property type="match status" value="1"/>
</dbReference>
<name>A0A167ZCX1_9HYPO</name>
<dbReference type="OrthoDB" id="3724345at2759"/>
<dbReference type="Proteomes" id="UP000078544">
    <property type="component" value="Unassembled WGS sequence"/>
</dbReference>
<dbReference type="STRING" id="1081109.A0A167ZCX1"/>
<dbReference type="Gene3D" id="1.20.120.450">
    <property type="entry name" value="dinb family like domain"/>
    <property type="match status" value="1"/>
</dbReference>
<proteinExistence type="predicted"/>
<accession>A0A167ZCX1</accession>
<dbReference type="SUPFAM" id="SSF109854">
    <property type="entry name" value="DinB/YfiT-like putative metalloenzymes"/>
    <property type="match status" value="1"/>
</dbReference>
<keyword evidence="2" id="KW-1185">Reference proteome</keyword>
<evidence type="ECO:0000313" key="1">
    <source>
        <dbReference type="EMBL" id="KZZ92492.1"/>
    </source>
</evidence>
<dbReference type="EMBL" id="AZGY01000015">
    <property type="protein sequence ID" value="KZZ92492.1"/>
    <property type="molecule type" value="Genomic_DNA"/>
</dbReference>
<evidence type="ECO:0008006" key="3">
    <source>
        <dbReference type="Google" id="ProtNLM"/>
    </source>
</evidence>
<reference evidence="1 2" key="1">
    <citation type="journal article" date="2016" name="Genome Biol. Evol.">
        <title>Divergent and convergent evolution of fungal pathogenicity.</title>
        <authorList>
            <person name="Shang Y."/>
            <person name="Xiao G."/>
            <person name="Zheng P."/>
            <person name="Cen K."/>
            <person name="Zhan S."/>
            <person name="Wang C."/>
        </authorList>
    </citation>
    <scope>NUCLEOTIDE SEQUENCE [LARGE SCALE GENOMIC DNA]</scope>
    <source>
        <strain evidence="1 2">RCEF 2490</strain>
    </source>
</reference>
<gene>
    <name evidence="1" type="ORF">AAL_06118</name>
</gene>
<comment type="caution">
    <text evidence="1">The sequence shown here is derived from an EMBL/GenBank/DDBJ whole genome shotgun (WGS) entry which is preliminary data.</text>
</comment>
<protein>
    <recommendedName>
        <fullName evidence="3">DUF1993 domain-containing protein</fullName>
    </recommendedName>
</protein>
<dbReference type="PANTHER" id="PTHR36922:SF1">
    <property type="entry name" value="DUF1993 DOMAIN-CONTAINING PROTEIN"/>
    <property type="match status" value="1"/>
</dbReference>